<dbReference type="GO" id="GO:0016787">
    <property type="term" value="F:hydrolase activity"/>
    <property type="evidence" value="ECO:0007669"/>
    <property type="project" value="InterPro"/>
</dbReference>
<protein>
    <recommendedName>
        <fullName evidence="1">Calcineurin-like phosphoesterase domain-containing protein</fullName>
    </recommendedName>
</protein>
<dbReference type="Pfam" id="PF00149">
    <property type="entry name" value="Metallophos"/>
    <property type="match status" value="1"/>
</dbReference>
<dbReference type="InterPro" id="IPR029052">
    <property type="entry name" value="Metallo-depent_PP-like"/>
</dbReference>
<sequence length="294" mass="33850">MIPLWAQAFRFIALGDMPYRDGDEIRFEQLIQSINRSQPTLSIFVGDTKNGSSPCSNEYLQKIHRLFNTFNQPLVYTPGDNEWTDCHRPSAGAFEPSERLQFIRQLYFSDTKSLGKNPIRLNRQADIHPRFKEFVENAYWLHESTLFVTVHVVGSNNNFSQFTEYTRRNQANLAWLEHVFTITKSQGIDHLVIALQADLFYSPEQATSLTSGLRDTIALLNQKLADFAKPALIIHGDSHRLIIDQPFSDPISKRTLDRAYRLQVMGDQQIEAVEITVDKTKQSPFSFRPFLIQP</sequence>
<organism evidence="2">
    <name type="scientific">Polynucleobacter sp. UK-FUSCHL-C3</name>
    <dbReference type="NCBI Taxonomy" id="2955208"/>
    <lineage>
        <taxon>Bacteria</taxon>
        <taxon>Pseudomonadati</taxon>
        <taxon>Pseudomonadota</taxon>
        <taxon>Betaproteobacteria</taxon>
        <taxon>Burkholderiales</taxon>
        <taxon>Burkholderiaceae</taxon>
        <taxon>Polynucleobacter</taxon>
    </lineage>
</organism>
<gene>
    <name evidence="2" type="ORF">NKE59_06095</name>
</gene>
<dbReference type="InterPro" id="IPR004843">
    <property type="entry name" value="Calcineurin-like_PHP"/>
</dbReference>
<dbReference type="SUPFAM" id="SSF56300">
    <property type="entry name" value="Metallo-dependent phosphatases"/>
    <property type="match status" value="1"/>
</dbReference>
<dbReference type="RefSeq" id="WP_353438099.1">
    <property type="nucleotide sequence ID" value="NZ_CP099959.1"/>
</dbReference>
<name>A0AAU8A0A5_9BURK</name>
<evidence type="ECO:0000259" key="1">
    <source>
        <dbReference type="Pfam" id="PF00149"/>
    </source>
</evidence>
<feature type="domain" description="Calcineurin-like phosphoesterase" evidence="1">
    <location>
        <begin position="9"/>
        <end position="240"/>
    </location>
</feature>
<reference evidence="2" key="1">
    <citation type="submission" date="2022-06" db="EMBL/GenBank/DDBJ databases">
        <title>New Polynucleobacter species.</title>
        <authorList>
            <person name="Hahn M.W."/>
        </authorList>
    </citation>
    <scope>NUCLEOTIDE SEQUENCE</scope>
    <source>
        <strain evidence="2">UK-FUSCHL-C3</strain>
    </source>
</reference>
<evidence type="ECO:0000313" key="2">
    <source>
        <dbReference type="EMBL" id="XCC57069.1"/>
    </source>
</evidence>
<proteinExistence type="predicted"/>
<dbReference type="EMBL" id="CP099959">
    <property type="protein sequence ID" value="XCC57069.1"/>
    <property type="molecule type" value="Genomic_DNA"/>
</dbReference>
<dbReference type="AlphaFoldDB" id="A0AAU8A0A5"/>
<accession>A0AAU8A0A5</accession>